<protein>
    <submittedName>
        <fullName evidence="2">Uncharacterized protein</fullName>
    </submittedName>
</protein>
<organism evidence="2 3">
    <name type="scientific">Clathrus columnatus</name>
    <dbReference type="NCBI Taxonomy" id="1419009"/>
    <lineage>
        <taxon>Eukaryota</taxon>
        <taxon>Fungi</taxon>
        <taxon>Dikarya</taxon>
        <taxon>Basidiomycota</taxon>
        <taxon>Agaricomycotina</taxon>
        <taxon>Agaricomycetes</taxon>
        <taxon>Phallomycetidae</taxon>
        <taxon>Phallales</taxon>
        <taxon>Clathraceae</taxon>
        <taxon>Clathrus</taxon>
    </lineage>
</organism>
<gene>
    <name evidence="2" type="ORF">Clacol_002531</name>
</gene>
<feature type="compositionally biased region" description="Polar residues" evidence="1">
    <location>
        <begin position="412"/>
        <end position="425"/>
    </location>
</feature>
<feature type="region of interest" description="Disordered" evidence="1">
    <location>
        <begin position="343"/>
        <end position="383"/>
    </location>
</feature>
<name>A0AAV5A8U9_9AGAM</name>
<dbReference type="EMBL" id="BPWL01000003">
    <property type="protein sequence ID" value="GJJ08320.1"/>
    <property type="molecule type" value="Genomic_DNA"/>
</dbReference>
<feature type="region of interest" description="Disordered" evidence="1">
    <location>
        <begin position="145"/>
        <end position="175"/>
    </location>
</feature>
<feature type="region of interest" description="Disordered" evidence="1">
    <location>
        <begin position="21"/>
        <end position="47"/>
    </location>
</feature>
<evidence type="ECO:0000313" key="3">
    <source>
        <dbReference type="Proteomes" id="UP001050691"/>
    </source>
</evidence>
<dbReference type="AlphaFoldDB" id="A0AAV5A8U9"/>
<evidence type="ECO:0000256" key="1">
    <source>
        <dbReference type="SAM" id="MobiDB-lite"/>
    </source>
</evidence>
<reference evidence="2" key="1">
    <citation type="submission" date="2021-10" db="EMBL/GenBank/DDBJ databases">
        <title>De novo Genome Assembly of Clathrus columnatus (Basidiomycota, Fungi) Using Illumina and Nanopore Sequence Data.</title>
        <authorList>
            <person name="Ogiso-Tanaka E."/>
            <person name="Itagaki H."/>
            <person name="Hosoya T."/>
            <person name="Hosaka K."/>
        </authorList>
    </citation>
    <scope>NUCLEOTIDE SEQUENCE</scope>
    <source>
        <strain evidence="2">MO-923</strain>
    </source>
</reference>
<comment type="caution">
    <text evidence="2">The sequence shown here is derived from an EMBL/GenBank/DDBJ whole genome shotgun (WGS) entry which is preliminary data.</text>
</comment>
<keyword evidence="3" id="KW-1185">Reference proteome</keyword>
<accession>A0AAV5A8U9</accession>
<evidence type="ECO:0000313" key="2">
    <source>
        <dbReference type="EMBL" id="GJJ08320.1"/>
    </source>
</evidence>
<sequence length="450" mass="49549">MPPKARPSVLNLFDPLLADALHVPLPDTPPPSPRYQETQDENDGETEVPDDAMALFFNRFMKNSKTIPFTKTPEIGLLVNIEEDAETIDVQSPSMTPQELAEQPLLDLQASPCLNPAERTQCAYDPVIPPLLVVSESTAESPNVLLEEKQPTLDSQVIDDSYSSPSLQPHSRRRSSIDIPRTLSSFSSGLLELPGSNFDLIQEELSLLSAFSEEGEGDTFQDLLNKTELPTLPVATLEDVTSPAKSALSTPIPAAFEMHIKVSEELITPEAEIVHQKEYPQTHLNEDSYHAVDTSNYQHYDSKDSRTPPKISDTFSNSQTTAATLAPKRPKVFTLNRQYMFKPNPLPKSADKLENMGNDSDSSKPASSLTQTRMMPLEDSNSGNIPVRMIPRLHKAPSVKQVTAPESKIPSRVTTQTDGSNCSKSTAPIYRTFGGASRIAMPLKKGLRRT</sequence>
<proteinExistence type="predicted"/>
<feature type="compositionally biased region" description="Acidic residues" evidence="1">
    <location>
        <begin position="38"/>
        <end position="47"/>
    </location>
</feature>
<feature type="compositionally biased region" description="Polar residues" evidence="1">
    <location>
        <begin position="357"/>
        <end position="383"/>
    </location>
</feature>
<dbReference type="Proteomes" id="UP001050691">
    <property type="component" value="Unassembled WGS sequence"/>
</dbReference>
<feature type="region of interest" description="Disordered" evidence="1">
    <location>
        <begin position="396"/>
        <end position="425"/>
    </location>
</feature>